<keyword evidence="3" id="KW-1185">Reference proteome</keyword>
<gene>
    <name evidence="2" type="ORF">A1QC_08305</name>
</gene>
<accession>A0A1E5E2L2</accession>
<comment type="caution">
    <text evidence="2">The sequence shown here is derived from an EMBL/GenBank/DDBJ whole genome shotgun (WGS) entry which is preliminary data.</text>
</comment>
<organism evidence="2 3">
    <name type="scientific">Vibrio rumoiensis 1S-45</name>
    <dbReference type="NCBI Taxonomy" id="1188252"/>
    <lineage>
        <taxon>Bacteria</taxon>
        <taxon>Pseudomonadati</taxon>
        <taxon>Pseudomonadota</taxon>
        <taxon>Gammaproteobacteria</taxon>
        <taxon>Vibrionales</taxon>
        <taxon>Vibrionaceae</taxon>
        <taxon>Vibrio</taxon>
    </lineage>
</organism>
<dbReference type="EMBL" id="AJYK02000058">
    <property type="protein sequence ID" value="OEF25759.1"/>
    <property type="molecule type" value="Genomic_DNA"/>
</dbReference>
<feature type="region of interest" description="Disordered" evidence="1">
    <location>
        <begin position="41"/>
        <end position="68"/>
    </location>
</feature>
<proteinExistence type="predicted"/>
<sequence>MHKPFQQIFISLVTILTLMWSGVGYTQNIVNGLGANAQSGCQNMQSPPLKKVEKSSSKPEQASSLDANAIDCHNTQSIKGNHCPSCSTSVIAVSSLDALSLELNKPILNPTSEPSSHSITSPPLSRPPIQSFSF</sequence>
<evidence type="ECO:0000313" key="3">
    <source>
        <dbReference type="Proteomes" id="UP000094070"/>
    </source>
</evidence>
<dbReference type="RefSeq" id="WP_017025109.1">
    <property type="nucleotide sequence ID" value="NZ_AJYK02000058.1"/>
</dbReference>
<dbReference type="Proteomes" id="UP000094070">
    <property type="component" value="Unassembled WGS sequence"/>
</dbReference>
<dbReference type="STRING" id="1188252.A1QC_08305"/>
<reference evidence="2 3" key="1">
    <citation type="journal article" date="2012" name="Science">
        <title>Ecological populations of bacteria act as socially cohesive units of antibiotic production and resistance.</title>
        <authorList>
            <person name="Cordero O.X."/>
            <person name="Wildschutte H."/>
            <person name="Kirkup B."/>
            <person name="Proehl S."/>
            <person name="Ngo L."/>
            <person name="Hussain F."/>
            <person name="Le Roux F."/>
            <person name="Mincer T."/>
            <person name="Polz M.F."/>
        </authorList>
    </citation>
    <scope>NUCLEOTIDE SEQUENCE [LARGE SCALE GENOMIC DNA]</scope>
    <source>
        <strain evidence="2 3">1S-45</strain>
    </source>
</reference>
<evidence type="ECO:0000256" key="1">
    <source>
        <dbReference type="SAM" id="MobiDB-lite"/>
    </source>
</evidence>
<feature type="region of interest" description="Disordered" evidence="1">
    <location>
        <begin position="110"/>
        <end position="134"/>
    </location>
</feature>
<dbReference type="AlphaFoldDB" id="A0A1E5E2L2"/>
<evidence type="ECO:0008006" key="4">
    <source>
        <dbReference type="Google" id="ProtNLM"/>
    </source>
</evidence>
<evidence type="ECO:0000313" key="2">
    <source>
        <dbReference type="EMBL" id="OEF25759.1"/>
    </source>
</evidence>
<name>A0A1E5E2L2_9VIBR</name>
<protein>
    <recommendedName>
        <fullName evidence="4">DUF2946 domain-containing protein</fullName>
    </recommendedName>
</protein>